<dbReference type="EMBL" id="FTNR01000004">
    <property type="protein sequence ID" value="SIR88317.1"/>
    <property type="molecule type" value="Genomic_DNA"/>
</dbReference>
<protein>
    <submittedName>
        <fullName evidence="2">Uncharacterized protein</fullName>
    </submittedName>
</protein>
<gene>
    <name evidence="2" type="ORF">SAMN05421752_104171</name>
</gene>
<evidence type="ECO:0000313" key="2">
    <source>
        <dbReference type="EMBL" id="SIR88317.1"/>
    </source>
</evidence>
<keyword evidence="3" id="KW-1185">Reference proteome</keyword>
<keyword evidence="1" id="KW-0812">Transmembrane</keyword>
<evidence type="ECO:0000256" key="1">
    <source>
        <dbReference type="SAM" id="Phobius"/>
    </source>
</evidence>
<organism evidence="2 3">
    <name type="scientific">Natronorubrum thiooxidans</name>
    <dbReference type="NCBI Taxonomy" id="308853"/>
    <lineage>
        <taxon>Archaea</taxon>
        <taxon>Methanobacteriati</taxon>
        <taxon>Methanobacteriota</taxon>
        <taxon>Stenosarchaea group</taxon>
        <taxon>Halobacteria</taxon>
        <taxon>Halobacteriales</taxon>
        <taxon>Natrialbaceae</taxon>
        <taxon>Natronorubrum</taxon>
    </lineage>
</organism>
<keyword evidence="1" id="KW-0472">Membrane</keyword>
<accession>A0A1N7EJR7</accession>
<keyword evidence="1" id="KW-1133">Transmembrane helix</keyword>
<dbReference type="STRING" id="308853.SAMN05421752_104171"/>
<dbReference type="AlphaFoldDB" id="A0A1N7EJR7"/>
<reference evidence="3" key="1">
    <citation type="submission" date="2017-01" db="EMBL/GenBank/DDBJ databases">
        <authorList>
            <person name="Varghese N."/>
            <person name="Submissions S."/>
        </authorList>
    </citation>
    <scope>NUCLEOTIDE SEQUENCE [LARGE SCALE GENOMIC DNA]</scope>
    <source>
        <strain evidence="3">type strain: HArc-</strain>
    </source>
</reference>
<dbReference type="Proteomes" id="UP000185936">
    <property type="component" value="Unassembled WGS sequence"/>
</dbReference>
<dbReference type="OrthoDB" id="204572at2157"/>
<evidence type="ECO:0000313" key="3">
    <source>
        <dbReference type="Proteomes" id="UP000185936"/>
    </source>
</evidence>
<feature type="transmembrane region" description="Helical" evidence="1">
    <location>
        <begin position="7"/>
        <end position="26"/>
    </location>
</feature>
<name>A0A1N7EJR7_9EURY</name>
<proteinExistence type="predicted"/>
<sequence length="59" mass="6248">MLDRTERLTVALTAVFVLTLAVTVSLASPVVWLVWGTAMVVLAGTALVLANRSEPPPDD</sequence>